<dbReference type="InterPro" id="IPR011701">
    <property type="entry name" value="MFS"/>
</dbReference>
<keyword evidence="2" id="KW-0813">Transport</keyword>
<sequence length="874" mass="98437">MLFATRFDRQYERICIVLEAQEALSMPINVLEKMATVLVQRSPARKESIEARASPIDDIPPLGAPREEARLMFPRIKEFDNEVIATQPSVFDDPDTAEKYHPRHDWENYHRFDTRARWTWAEEYLVIRKIDARIMIWVCVMAVGLEFDRMNLIVALADNLLGDLKLSTNGPDRMIPIQLTLWSVVTAAQFGLSGKSSFLATRALLGVLQGGFIPNVILYLSYFYKHNETTVRLGFFWGAGATGQIVANLIGVGLLELRGRLGYAGWRWLFLVEGLLTMLIGLFSFVLLPAGPCQTANWFRGKAGWFSEREETIMVNRIIRDDPSKSDMHNREPITLGLLWKCLTDFDLWPIYIIGLTHQIPVTPPANYFTLVLRSLNFTTLQTNLIAIPAAALHIFTLLGLTFLAEYIGELSLTALLGQIWWSLTIKIKSLPFLIWLAVTDLEHTNRWLQWALTTLLLGYPLAHAIQVGWASRNSNSVRLRAVSAALYNIFVQASAIIGSNIYREDDAPYYHRGNKQLLAILGANIVIYVLTKLYYMYRNRQRDLKWEAMSAEEQLEYLSTTTDEGNKSFCSVHPFSSSSPSILPHFSSPQPADLVDRIMVGTDATLHHPRILCLHGGGTNARIFRAQCRVLSRYLEPHFRLVYAEAPYLSAPGPDVASVYSSDGPFKRWLRWLPTHEELDDKGVVRDVDRAIKEAMDTDDAEGAEGPWVGLLGFSQGAKLAASLLFRQQQRALRRTKDGNGDQQQNGGWGNDGIYDGWKFAVVLAGRAPLVNLEPGIFRSSLLSEPSEIGLNGRPDLNEMLSEKHVLRLPSIHVHGLTDPGLHLHQDLFERYTDPACTKLVQWDGGHRVVLKGTDVQPVVDAIIEVAKETNVL</sequence>
<dbReference type="GO" id="GO:0022857">
    <property type="term" value="F:transmembrane transporter activity"/>
    <property type="evidence" value="ECO:0007669"/>
    <property type="project" value="InterPro"/>
</dbReference>
<organism evidence="8 9">
    <name type="scientific">Xylaria flabelliformis</name>
    <dbReference type="NCBI Taxonomy" id="2512241"/>
    <lineage>
        <taxon>Eukaryota</taxon>
        <taxon>Fungi</taxon>
        <taxon>Dikarya</taxon>
        <taxon>Ascomycota</taxon>
        <taxon>Pezizomycotina</taxon>
        <taxon>Sordariomycetes</taxon>
        <taxon>Xylariomycetidae</taxon>
        <taxon>Xylariales</taxon>
        <taxon>Xylariaceae</taxon>
        <taxon>Xylaria</taxon>
    </lineage>
</organism>
<comment type="subcellular location">
    <subcellularLocation>
        <location evidence="1">Membrane</location>
        <topology evidence="1">Multi-pass membrane protein</topology>
    </subcellularLocation>
</comment>
<feature type="transmembrane region" description="Helical" evidence="6">
    <location>
        <begin position="451"/>
        <end position="470"/>
    </location>
</feature>
<dbReference type="SUPFAM" id="SSF53474">
    <property type="entry name" value="alpha/beta-Hydrolases"/>
    <property type="match status" value="1"/>
</dbReference>
<feature type="transmembrane region" description="Helical" evidence="6">
    <location>
        <begin position="386"/>
        <end position="408"/>
    </location>
</feature>
<dbReference type="EMBL" id="VFLP01000013">
    <property type="protein sequence ID" value="TRX96070.1"/>
    <property type="molecule type" value="Genomic_DNA"/>
</dbReference>
<dbReference type="InterPro" id="IPR029058">
    <property type="entry name" value="AB_hydrolase_fold"/>
</dbReference>
<dbReference type="PANTHER" id="PTHR43791">
    <property type="entry name" value="PERMEASE-RELATED"/>
    <property type="match status" value="1"/>
</dbReference>
<feature type="transmembrane region" description="Helical" evidence="6">
    <location>
        <begin position="482"/>
        <end position="503"/>
    </location>
</feature>
<protein>
    <recommendedName>
        <fullName evidence="7">Serine hydrolase domain-containing protein</fullName>
    </recommendedName>
</protein>
<keyword evidence="3 6" id="KW-0812">Transmembrane</keyword>
<gene>
    <name evidence="8" type="ORF">FHL15_003212</name>
</gene>
<evidence type="ECO:0000313" key="9">
    <source>
        <dbReference type="Proteomes" id="UP000319160"/>
    </source>
</evidence>
<dbReference type="SUPFAM" id="SSF103473">
    <property type="entry name" value="MFS general substrate transporter"/>
    <property type="match status" value="1"/>
</dbReference>
<feature type="domain" description="Serine hydrolase" evidence="7">
    <location>
        <begin position="609"/>
        <end position="850"/>
    </location>
</feature>
<comment type="caution">
    <text evidence="8">The sequence shown here is derived from an EMBL/GenBank/DDBJ whole genome shotgun (WGS) entry which is preliminary data.</text>
</comment>
<dbReference type="Gene3D" id="3.40.50.1820">
    <property type="entry name" value="alpha/beta hydrolase"/>
    <property type="match status" value="1"/>
</dbReference>
<dbReference type="AlphaFoldDB" id="A0A553I788"/>
<evidence type="ECO:0000256" key="1">
    <source>
        <dbReference type="ARBA" id="ARBA00004141"/>
    </source>
</evidence>
<dbReference type="GO" id="GO:0016020">
    <property type="term" value="C:membrane"/>
    <property type="evidence" value="ECO:0007669"/>
    <property type="project" value="UniProtKB-SubCell"/>
</dbReference>
<evidence type="ECO:0000256" key="2">
    <source>
        <dbReference type="ARBA" id="ARBA00022448"/>
    </source>
</evidence>
<reference evidence="9" key="1">
    <citation type="submission" date="2019-06" db="EMBL/GenBank/DDBJ databases">
        <title>Draft genome sequence of the griseofulvin-producing fungus Xylaria cubensis strain G536.</title>
        <authorList>
            <person name="Mead M.E."/>
            <person name="Raja H.A."/>
            <person name="Steenwyk J.L."/>
            <person name="Knowles S.L."/>
            <person name="Oberlies N.H."/>
            <person name="Rokas A."/>
        </authorList>
    </citation>
    <scope>NUCLEOTIDE SEQUENCE [LARGE SCALE GENOMIC DNA]</scope>
    <source>
        <strain evidence="9">G536</strain>
    </source>
</reference>
<dbReference type="Gene3D" id="1.20.1250.20">
    <property type="entry name" value="MFS general substrate transporter like domains"/>
    <property type="match status" value="1"/>
</dbReference>
<feature type="transmembrane region" description="Helical" evidence="6">
    <location>
        <begin position="269"/>
        <end position="290"/>
    </location>
</feature>
<keyword evidence="9" id="KW-1185">Reference proteome</keyword>
<evidence type="ECO:0000256" key="6">
    <source>
        <dbReference type="SAM" id="Phobius"/>
    </source>
</evidence>
<evidence type="ECO:0000256" key="3">
    <source>
        <dbReference type="ARBA" id="ARBA00022692"/>
    </source>
</evidence>
<feature type="transmembrane region" description="Helical" evidence="6">
    <location>
        <begin position="420"/>
        <end position="439"/>
    </location>
</feature>
<dbReference type="InterPro" id="IPR036259">
    <property type="entry name" value="MFS_trans_sf"/>
</dbReference>
<evidence type="ECO:0000256" key="5">
    <source>
        <dbReference type="ARBA" id="ARBA00023136"/>
    </source>
</evidence>
<feature type="transmembrane region" description="Helical" evidence="6">
    <location>
        <begin position="236"/>
        <end position="257"/>
    </location>
</feature>
<dbReference type="InterPro" id="IPR005645">
    <property type="entry name" value="FSH-like_dom"/>
</dbReference>
<dbReference type="Pfam" id="PF03959">
    <property type="entry name" value="FSH1"/>
    <property type="match status" value="1"/>
</dbReference>
<feature type="transmembrane region" description="Helical" evidence="6">
    <location>
        <begin position="518"/>
        <end position="536"/>
    </location>
</feature>
<evidence type="ECO:0000259" key="7">
    <source>
        <dbReference type="Pfam" id="PF03959"/>
    </source>
</evidence>
<accession>A0A553I788</accession>
<dbReference type="PANTHER" id="PTHR43791:SF65">
    <property type="entry name" value="MAJOR FACILITATOR SUPERFAMILY (MFS) PROFILE DOMAIN-CONTAINING PROTEIN-RELATED"/>
    <property type="match status" value="1"/>
</dbReference>
<dbReference type="OrthoDB" id="1935484at2759"/>
<feature type="transmembrane region" description="Helical" evidence="6">
    <location>
        <begin position="134"/>
        <end position="154"/>
    </location>
</feature>
<dbReference type="Proteomes" id="UP000319160">
    <property type="component" value="Unassembled WGS sequence"/>
</dbReference>
<proteinExistence type="predicted"/>
<evidence type="ECO:0000313" key="8">
    <source>
        <dbReference type="EMBL" id="TRX96070.1"/>
    </source>
</evidence>
<keyword evidence="4 6" id="KW-1133">Transmembrane helix</keyword>
<evidence type="ECO:0000256" key="4">
    <source>
        <dbReference type="ARBA" id="ARBA00022989"/>
    </source>
</evidence>
<feature type="transmembrane region" description="Helical" evidence="6">
    <location>
        <begin position="204"/>
        <end position="224"/>
    </location>
</feature>
<keyword evidence="5 6" id="KW-0472">Membrane</keyword>
<name>A0A553I788_9PEZI</name>
<dbReference type="Pfam" id="PF07690">
    <property type="entry name" value="MFS_1"/>
    <property type="match status" value="1"/>
</dbReference>